<name>A0A9Q9AZ41_9PEZI</name>
<dbReference type="PANTHER" id="PTHR24148">
    <property type="entry name" value="ANKYRIN REPEAT DOMAIN-CONTAINING PROTEIN 39 HOMOLOG-RELATED"/>
    <property type="match status" value="1"/>
</dbReference>
<dbReference type="EMBL" id="CP099425">
    <property type="protein sequence ID" value="USW55853.1"/>
    <property type="molecule type" value="Genomic_DNA"/>
</dbReference>
<protein>
    <recommendedName>
        <fullName evidence="3">Heterokaryon incompatibility domain-containing protein</fullName>
    </recommendedName>
</protein>
<accession>A0A9Q9AZ41</accession>
<gene>
    <name evidence="1" type="ORF">Slin15195_G091720</name>
</gene>
<proteinExistence type="predicted"/>
<organism evidence="1 2">
    <name type="scientific">Septoria linicola</name>
    <dbReference type="NCBI Taxonomy" id="215465"/>
    <lineage>
        <taxon>Eukaryota</taxon>
        <taxon>Fungi</taxon>
        <taxon>Dikarya</taxon>
        <taxon>Ascomycota</taxon>
        <taxon>Pezizomycotina</taxon>
        <taxon>Dothideomycetes</taxon>
        <taxon>Dothideomycetidae</taxon>
        <taxon>Mycosphaerellales</taxon>
        <taxon>Mycosphaerellaceae</taxon>
        <taxon>Septoria</taxon>
    </lineage>
</organism>
<dbReference type="InterPro" id="IPR052895">
    <property type="entry name" value="HetReg/Transcr_Mod"/>
</dbReference>
<dbReference type="PANTHER" id="PTHR24148:SF64">
    <property type="entry name" value="HETEROKARYON INCOMPATIBILITY DOMAIN-CONTAINING PROTEIN"/>
    <property type="match status" value="1"/>
</dbReference>
<keyword evidence="2" id="KW-1185">Reference proteome</keyword>
<evidence type="ECO:0000313" key="1">
    <source>
        <dbReference type="EMBL" id="USW55853.1"/>
    </source>
</evidence>
<sequence>MMYLGQVASLLDAEYWTRKWIIQETVLAFTLILQLSDFEISMHDLANILAALERPRNLGRLYSDILEDLQSLPVARLAAYRRDRSQGTAGSELLSDLLPLYRDHQCGAYQDHVYALYNWIGAHRVYLDVDYEQHALVWHGQVLSFLEEHEPQCRNNLVSLAHLLASLTGQHDLSRMPSGPQKDTAQTTARAFDRGRLEMYEDCINSTSLRKSVESLHPGVCWALGKDADCWQVTERADSSTLERISRRVLRSYFRVPEHSLCGLAATRIANGDRVWQFLNTQYAFIVRPTLQEEGAMVEVRIPGRCYLFDYVNSTQKQQPAYSTLPLEQASTIERELQSYDLCLDISDMYALSFSAHDAHYPALDPSAEHG</sequence>
<evidence type="ECO:0000313" key="2">
    <source>
        <dbReference type="Proteomes" id="UP001056384"/>
    </source>
</evidence>
<dbReference type="AlphaFoldDB" id="A0A9Q9AZ41"/>
<reference evidence="1" key="1">
    <citation type="submission" date="2022-06" db="EMBL/GenBank/DDBJ databases">
        <title>Complete genome sequences of two strains of the flax pathogen Septoria linicola.</title>
        <authorList>
            <person name="Lapalu N."/>
            <person name="Simon A."/>
            <person name="Demenou B."/>
            <person name="Paumier D."/>
            <person name="Guillot M.-P."/>
            <person name="Gout L."/>
            <person name="Valade R."/>
        </authorList>
    </citation>
    <scope>NUCLEOTIDE SEQUENCE</scope>
    <source>
        <strain evidence="1">SE15195</strain>
    </source>
</reference>
<dbReference type="Proteomes" id="UP001056384">
    <property type="component" value="Chromosome 8"/>
</dbReference>
<evidence type="ECO:0008006" key="3">
    <source>
        <dbReference type="Google" id="ProtNLM"/>
    </source>
</evidence>